<dbReference type="PANTHER" id="PTHR36688:SF2">
    <property type="entry name" value="ENDONUCLEASE_EXONUCLEASE_PHOSPHATASE DOMAIN-CONTAINING PROTEIN"/>
    <property type="match status" value="1"/>
</dbReference>
<dbReference type="AlphaFoldDB" id="A0A7M7N7C2"/>
<sequence>MADDEPSDSPKASDIYNTPRVVTICKSETGFGFNVRGQVSEGGQLKSINGELYAPLQHVSAVLEGGAAERAGIMKGDRILEVIPKTVSSVFHLANRCANRELNISLDGSRLNFVSTPKYLGVTLDRSLTFHEHAKATAQKTQARVSLLKKLAGTGWGANFTTLRTSSLALAFSTAEYAAPAWSHSTHVHKVDVVLNDAMRLISGTLTATPVSNLPILSGIPPAQLRRDAQYAKLAQKHDRDKCLVPAPSAFEGQRLPRRHFATQAAELRPENPPSTLATWITKRWSDQWNSSTTNLKEFIPKPCAKPSGSDLPRKAWVNLNRVRTGVGRTQYFLHKIGAESSPNCACGEIQTMDHVIDDCPIYKSPHGASGLRELDDETICWLNKDLPI</sequence>
<feature type="domain" description="PDZ" evidence="1">
    <location>
        <begin position="21"/>
        <end position="92"/>
    </location>
</feature>
<dbReference type="PROSITE" id="PS50106">
    <property type="entry name" value="PDZ"/>
    <property type="match status" value="1"/>
</dbReference>
<dbReference type="Proteomes" id="UP000007110">
    <property type="component" value="Unassembled WGS sequence"/>
</dbReference>
<protein>
    <recommendedName>
        <fullName evidence="1">PDZ domain-containing protein</fullName>
    </recommendedName>
</protein>
<dbReference type="GeneID" id="115920526"/>
<dbReference type="InterPro" id="IPR001478">
    <property type="entry name" value="PDZ"/>
</dbReference>
<proteinExistence type="predicted"/>
<evidence type="ECO:0000259" key="1">
    <source>
        <dbReference type="PROSITE" id="PS50106"/>
    </source>
</evidence>
<reference evidence="2" key="2">
    <citation type="submission" date="2021-01" db="UniProtKB">
        <authorList>
            <consortium name="EnsemblMetazoa"/>
        </authorList>
    </citation>
    <scope>IDENTIFICATION</scope>
</reference>
<dbReference type="InterPro" id="IPR052560">
    <property type="entry name" value="RdDP_mobile_element"/>
</dbReference>
<dbReference type="KEGG" id="spu:115920526"/>
<evidence type="ECO:0000313" key="3">
    <source>
        <dbReference type="Proteomes" id="UP000007110"/>
    </source>
</evidence>
<dbReference type="InterPro" id="IPR036034">
    <property type="entry name" value="PDZ_sf"/>
</dbReference>
<dbReference type="SUPFAM" id="SSF50156">
    <property type="entry name" value="PDZ domain-like"/>
    <property type="match status" value="1"/>
</dbReference>
<keyword evidence="3" id="KW-1185">Reference proteome</keyword>
<reference evidence="3" key="1">
    <citation type="submission" date="2015-02" db="EMBL/GenBank/DDBJ databases">
        <title>Genome sequencing for Strongylocentrotus purpuratus.</title>
        <authorList>
            <person name="Murali S."/>
            <person name="Liu Y."/>
            <person name="Vee V."/>
            <person name="English A."/>
            <person name="Wang M."/>
            <person name="Skinner E."/>
            <person name="Han Y."/>
            <person name="Muzny D.M."/>
            <person name="Worley K.C."/>
            <person name="Gibbs R.A."/>
        </authorList>
    </citation>
    <scope>NUCLEOTIDE SEQUENCE</scope>
</reference>
<dbReference type="PANTHER" id="PTHR36688">
    <property type="entry name" value="ENDO/EXONUCLEASE/PHOSPHATASE DOMAIN-CONTAINING PROTEIN"/>
    <property type="match status" value="1"/>
</dbReference>
<accession>A0A7M7N7C2</accession>
<dbReference type="SMART" id="SM00228">
    <property type="entry name" value="PDZ"/>
    <property type="match status" value="1"/>
</dbReference>
<dbReference type="EnsemblMetazoa" id="XM_030976389">
    <property type="protein sequence ID" value="XP_030832249"/>
    <property type="gene ID" value="LOC115920526"/>
</dbReference>
<dbReference type="InParanoid" id="A0A7M7N7C2"/>
<evidence type="ECO:0000313" key="2">
    <source>
        <dbReference type="EnsemblMetazoa" id="XP_030832249"/>
    </source>
</evidence>
<name>A0A7M7N7C2_STRPU</name>
<dbReference type="OrthoDB" id="409048at2759"/>
<dbReference type="Gene3D" id="2.30.42.10">
    <property type="match status" value="1"/>
</dbReference>
<dbReference type="OMA" id="CANRELN"/>
<dbReference type="Pfam" id="PF00595">
    <property type="entry name" value="PDZ"/>
    <property type="match status" value="1"/>
</dbReference>
<organism evidence="2 3">
    <name type="scientific">Strongylocentrotus purpuratus</name>
    <name type="common">Purple sea urchin</name>
    <dbReference type="NCBI Taxonomy" id="7668"/>
    <lineage>
        <taxon>Eukaryota</taxon>
        <taxon>Metazoa</taxon>
        <taxon>Echinodermata</taxon>
        <taxon>Eleutherozoa</taxon>
        <taxon>Echinozoa</taxon>
        <taxon>Echinoidea</taxon>
        <taxon>Euechinoidea</taxon>
        <taxon>Echinacea</taxon>
        <taxon>Camarodonta</taxon>
        <taxon>Echinidea</taxon>
        <taxon>Strongylocentrotidae</taxon>
        <taxon>Strongylocentrotus</taxon>
    </lineage>
</organism>
<dbReference type="RefSeq" id="XP_030832249.1">
    <property type="nucleotide sequence ID" value="XM_030976389.1"/>
</dbReference>